<keyword evidence="6" id="KW-0479">Metal-binding</keyword>
<keyword evidence="7" id="KW-0249">Electron transport</keyword>
<keyword evidence="14" id="KW-1185">Reference proteome</keyword>
<organism evidence="13 14">
    <name type="scientific">Diacronema lutheri</name>
    <name type="common">Unicellular marine alga</name>
    <name type="synonym">Monochrysis lutheri</name>
    <dbReference type="NCBI Taxonomy" id="2081491"/>
    <lineage>
        <taxon>Eukaryota</taxon>
        <taxon>Haptista</taxon>
        <taxon>Haptophyta</taxon>
        <taxon>Pavlovophyceae</taxon>
        <taxon>Pavlovales</taxon>
        <taxon>Pavlovaceae</taxon>
        <taxon>Diacronema</taxon>
    </lineage>
</organism>
<comment type="caution">
    <text evidence="13">The sequence shown here is derived from an EMBL/GenBank/DDBJ whole genome shotgun (WGS) entry which is preliminary data.</text>
</comment>
<dbReference type="SMART" id="SM00665">
    <property type="entry name" value="B561"/>
    <property type="match status" value="1"/>
</dbReference>
<evidence type="ECO:0000313" key="14">
    <source>
        <dbReference type="Proteomes" id="UP000751190"/>
    </source>
</evidence>
<feature type="domain" description="Cytochrome b561" evidence="12">
    <location>
        <begin position="1"/>
        <end position="207"/>
    </location>
</feature>
<dbReference type="PANTHER" id="PTHR15422:SF45">
    <property type="entry name" value="CYTOCHROME B561 DOMAIN-CONTAINING PROTEIN"/>
    <property type="match status" value="1"/>
</dbReference>
<dbReference type="OMA" id="THVFRDD"/>
<evidence type="ECO:0000256" key="5">
    <source>
        <dbReference type="ARBA" id="ARBA00022692"/>
    </source>
</evidence>
<dbReference type="AlphaFoldDB" id="A0A8J6CFC7"/>
<dbReference type="GO" id="GO:0140575">
    <property type="term" value="F:transmembrane monodehydroascorbate reductase activity"/>
    <property type="evidence" value="ECO:0007669"/>
    <property type="project" value="InterPro"/>
</dbReference>
<keyword evidence="5 11" id="KW-0812">Transmembrane</keyword>
<dbReference type="Proteomes" id="UP000751190">
    <property type="component" value="Unassembled WGS sequence"/>
</dbReference>
<evidence type="ECO:0000256" key="4">
    <source>
        <dbReference type="ARBA" id="ARBA00022617"/>
    </source>
</evidence>
<evidence type="ECO:0000256" key="1">
    <source>
        <dbReference type="ARBA" id="ARBA00001970"/>
    </source>
</evidence>
<gene>
    <name evidence="13" type="ORF">KFE25_002810</name>
</gene>
<evidence type="ECO:0000313" key="13">
    <source>
        <dbReference type="EMBL" id="KAG8465503.1"/>
    </source>
</evidence>
<dbReference type="EMBL" id="JAGTXO010000010">
    <property type="protein sequence ID" value="KAG8465503.1"/>
    <property type="molecule type" value="Genomic_DNA"/>
</dbReference>
<keyword evidence="4" id="KW-0349">Heme</keyword>
<sequence length="220" mass="23103">MEVVGKRLARYASGLGMLAVAAVALSTLASKGPVLFAWHPILSTAAFLGTMCAGSLAYVGPLEERKVNRETHRTLQIFTGVLLLLGATAIVLNKMRIGKSVWPVSAHAWLGTLAVALTFGQCAVGLSKYAQIGARGFSNCKFHGDMGRATFAVGAVAIATGLVKIFSGVERYALLVLTQSAAGLALLVSLRCYPAIFARYATVRETQELQDSVGGLASDD</sequence>
<protein>
    <recommendedName>
        <fullName evidence="12">Cytochrome b561 domain-containing protein</fullName>
    </recommendedName>
</protein>
<evidence type="ECO:0000256" key="9">
    <source>
        <dbReference type="ARBA" id="ARBA00023004"/>
    </source>
</evidence>
<evidence type="ECO:0000259" key="12">
    <source>
        <dbReference type="PROSITE" id="PS50939"/>
    </source>
</evidence>
<proteinExistence type="predicted"/>
<evidence type="ECO:0000256" key="6">
    <source>
        <dbReference type="ARBA" id="ARBA00022723"/>
    </source>
</evidence>
<keyword evidence="9" id="KW-0408">Iron</keyword>
<feature type="transmembrane region" description="Helical" evidence="11">
    <location>
        <begin position="74"/>
        <end position="92"/>
    </location>
</feature>
<evidence type="ECO:0000256" key="11">
    <source>
        <dbReference type="SAM" id="Phobius"/>
    </source>
</evidence>
<keyword evidence="8 11" id="KW-1133">Transmembrane helix</keyword>
<dbReference type="GO" id="GO:0046872">
    <property type="term" value="F:metal ion binding"/>
    <property type="evidence" value="ECO:0007669"/>
    <property type="project" value="UniProtKB-KW"/>
</dbReference>
<comment type="subcellular location">
    <subcellularLocation>
        <location evidence="2">Membrane</location>
        <topology evidence="2">Multi-pass membrane protein</topology>
    </subcellularLocation>
</comment>
<dbReference type="PANTHER" id="PTHR15422">
    <property type="entry name" value="OS05G0565100 PROTEIN"/>
    <property type="match status" value="1"/>
</dbReference>
<name>A0A8J6CFC7_DIALT</name>
<dbReference type="PROSITE" id="PS50939">
    <property type="entry name" value="CYTOCHROME_B561"/>
    <property type="match status" value="1"/>
</dbReference>
<keyword evidence="3" id="KW-0813">Transport</keyword>
<evidence type="ECO:0000256" key="2">
    <source>
        <dbReference type="ARBA" id="ARBA00004141"/>
    </source>
</evidence>
<feature type="transmembrane region" description="Helical" evidence="11">
    <location>
        <begin position="104"/>
        <end position="126"/>
    </location>
</feature>
<feature type="transmembrane region" description="Helical" evidence="11">
    <location>
        <begin position="147"/>
        <end position="166"/>
    </location>
</feature>
<dbReference type="Gene3D" id="1.20.120.1770">
    <property type="match status" value="1"/>
</dbReference>
<dbReference type="InterPro" id="IPR006593">
    <property type="entry name" value="Cyt_b561/ferric_Rdtase_TM"/>
</dbReference>
<dbReference type="InterPro" id="IPR045150">
    <property type="entry name" value="CYB561D1/2"/>
</dbReference>
<dbReference type="Pfam" id="PF03188">
    <property type="entry name" value="Cytochrom_B561"/>
    <property type="match status" value="1"/>
</dbReference>
<evidence type="ECO:0000256" key="10">
    <source>
        <dbReference type="ARBA" id="ARBA00023136"/>
    </source>
</evidence>
<feature type="transmembrane region" description="Helical" evidence="11">
    <location>
        <begin position="172"/>
        <end position="190"/>
    </location>
</feature>
<dbReference type="OrthoDB" id="432881at2759"/>
<evidence type="ECO:0000256" key="3">
    <source>
        <dbReference type="ARBA" id="ARBA00022448"/>
    </source>
</evidence>
<evidence type="ECO:0000256" key="8">
    <source>
        <dbReference type="ARBA" id="ARBA00022989"/>
    </source>
</evidence>
<feature type="transmembrane region" description="Helical" evidence="11">
    <location>
        <begin position="41"/>
        <end position="62"/>
    </location>
</feature>
<dbReference type="GO" id="GO:0016020">
    <property type="term" value="C:membrane"/>
    <property type="evidence" value="ECO:0007669"/>
    <property type="project" value="UniProtKB-SubCell"/>
</dbReference>
<reference evidence="13" key="1">
    <citation type="submission" date="2021-05" db="EMBL/GenBank/DDBJ databases">
        <title>The genome of the haptophyte Pavlova lutheri (Diacronema luteri, Pavlovales) - a model for lipid biosynthesis in eukaryotic algae.</title>
        <authorList>
            <person name="Hulatt C.J."/>
            <person name="Posewitz M.C."/>
        </authorList>
    </citation>
    <scope>NUCLEOTIDE SEQUENCE</scope>
    <source>
        <strain evidence="13">NIVA-4/92</strain>
    </source>
</reference>
<keyword evidence="10 11" id="KW-0472">Membrane</keyword>
<feature type="transmembrane region" description="Helical" evidence="11">
    <location>
        <begin position="12"/>
        <end position="29"/>
    </location>
</feature>
<evidence type="ECO:0000256" key="7">
    <source>
        <dbReference type="ARBA" id="ARBA00022982"/>
    </source>
</evidence>
<accession>A0A8J6CFC7</accession>
<comment type="cofactor">
    <cofactor evidence="1">
        <name>heme b</name>
        <dbReference type="ChEBI" id="CHEBI:60344"/>
    </cofactor>
</comment>